<evidence type="ECO:0000256" key="8">
    <source>
        <dbReference type="ARBA" id="ARBA00022777"/>
    </source>
</evidence>
<dbReference type="PROSITE" id="PS01069">
    <property type="entry name" value="DAGK_PROKAR"/>
    <property type="match status" value="1"/>
</dbReference>
<accession>A0A9W5S405</accession>
<keyword evidence="7 17" id="KW-0547">Nucleotide-binding</keyword>
<evidence type="ECO:0000256" key="2">
    <source>
        <dbReference type="ARBA" id="ARBA00005967"/>
    </source>
</evidence>
<evidence type="ECO:0000256" key="16">
    <source>
        <dbReference type="PIRSR" id="PIRSR600829-2"/>
    </source>
</evidence>
<dbReference type="InterPro" id="IPR033717">
    <property type="entry name" value="UDPK"/>
</dbReference>
<dbReference type="GO" id="GO:0005886">
    <property type="term" value="C:plasma membrane"/>
    <property type="evidence" value="ECO:0007669"/>
    <property type="project" value="UniProtKB-SubCell"/>
</dbReference>
<evidence type="ECO:0000256" key="9">
    <source>
        <dbReference type="ARBA" id="ARBA00022840"/>
    </source>
</evidence>
<dbReference type="EMBL" id="JFHU01000010">
    <property type="protein sequence ID" value="EXX92314.1"/>
    <property type="molecule type" value="Genomic_DNA"/>
</dbReference>
<organism evidence="20 21">
    <name type="scientific">Paenibacillus darwinianus</name>
    <dbReference type="NCBI Taxonomy" id="1380763"/>
    <lineage>
        <taxon>Bacteria</taxon>
        <taxon>Bacillati</taxon>
        <taxon>Bacillota</taxon>
        <taxon>Bacilli</taxon>
        <taxon>Bacillales</taxon>
        <taxon>Paenibacillaceae</taxon>
        <taxon>Paenibacillus</taxon>
    </lineage>
</organism>
<dbReference type="PANTHER" id="PTHR34299">
    <property type="entry name" value="DIACYLGLYCEROL KINASE"/>
    <property type="match status" value="1"/>
</dbReference>
<keyword evidence="14" id="KW-1208">Phospholipid metabolism</keyword>
<keyword evidence="5" id="KW-0808">Transferase</keyword>
<dbReference type="GO" id="GO:0008654">
    <property type="term" value="P:phospholipid biosynthetic process"/>
    <property type="evidence" value="ECO:0007669"/>
    <property type="project" value="UniProtKB-KW"/>
</dbReference>
<evidence type="ECO:0000256" key="11">
    <source>
        <dbReference type="ARBA" id="ARBA00023098"/>
    </source>
</evidence>
<feature type="binding site" evidence="17">
    <location>
        <begin position="79"/>
        <end position="81"/>
    </location>
    <ligand>
        <name>ATP</name>
        <dbReference type="ChEBI" id="CHEBI:30616"/>
    </ligand>
</feature>
<keyword evidence="6 19" id="KW-0812">Transmembrane</keyword>
<comment type="similarity">
    <text evidence="2">Belongs to the bacterial diacylglycerol kinase family.</text>
</comment>
<dbReference type="PANTHER" id="PTHR34299:SF1">
    <property type="entry name" value="DIACYLGLYCEROL KINASE"/>
    <property type="match status" value="1"/>
</dbReference>
<evidence type="ECO:0000256" key="14">
    <source>
        <dbReference type="ARBA" id="ARBA00023264"/>
    </source>
</evidence>
<evidence type="ECO:0000256" key="15">
    <source>
        <dbReference type="PIRSR" id="PIRSR600829-1"/>
    </source>
</evidence>
<feature type="binding site" evidence="17">
    <location>
        <position position="70"/>
    </location>
    <ligand>
        <name>ATP</name>
        <dbReference type="ChEBI" id="CHEBI:30616"/>
    </ligand>
</feature>
<dbReference type="AlphaFoldDB" id="A0A9W5S405"/>
<keyword evidence="8 20" id="KW-0418">Kinase</keyword>
<keyword evidence="13" id="KW-0594">Phospholipid biosynthesis</keyword>
<evidence type="ECO:0000256" key="13">
    <source>
        <dbReference type="ARBA" id="ARBA00023209"/>
    </source>
</evidence>
<feature type="binding site" evidence="17">
    <location>
        <position position="22"/>
    </location>
    <ligand>
        <name>ATP</name>
        <dbReference type="ChEBI" id="CHEBI:30616"/>
    </ligand>
</feature>
<evidence type="ECO:0000256" key="5">
    <source>
        <dbReference type="ARBA" id="ARBA00022679"/>
    </source>
</evidence>
<name>A0A9W5S405_9BACL</name>
<reference evidence="20 21" key="1">
    <citation type="submission" date="2014-02" db="EMBL/GenBank/DDBJ databases">
        <title>Genome sequence of Paenibacillus darwinianus reveals adaptive mechanisms for survival in Antarctic soils.</title>
        <authorList>
            <person name="Dsouza M."/>
            <person name="Taylor M.W."/>
            <person name="Turner S.J."/>
            <person name="Aislabie J."/>
        </authorList>
    </citation>
    <scope>NUCLEOTIDE SEQUENCE [LARGE SCALE GENOMIC DNA]</scope>
    <source>
        <strain evidence="20 21">CE1</strain>
    </source>
</reference>
<feature type="binding site" evidence="17">
    <location>
        <position position="10"/>
    </location>
    <ligand>
        <name>ATP</name>
        <dbReference type="ChEBI" id="CHEBI:30616"/>
    </ligand>
</feature>
<evidence type="ECO:0000256" key="3">
    <source>
        <dbReference type="ARBA" id="ARBA00022475"/>
    </source>
</evidence>
<evidence type="ECO:0000256" key="18">
    <source>
        <dbReference type="PIRSR" id="PIRSR600829-4"/>
    </source>
</evidence>
<dbReference type="Proteomes" id="UP000053750">
    <property type="component" value="Unassembled WGS sequence"/>
</dbReference>
<feature type="binding site" evidence="18">
    <location>
        <position position="70"/>
    </location>
    <ligand>
        <name>a divalent metal cation</name>
        <dbReference type="ChEBI" id="CHEBI:60240"/>
    </ligand>
</feature>
<evidence type="ECO:0000256" key="1">
    <source>
        <dbReference type="ARBA" id="ARBA00004651"/>
    </source>
</evidence>
<evidence type="ECO:0000256" key="10">
    <source>
        <dbReference type="ARBA" id="ARBA00022989"/>
    </source>
</evidence>
<keyword evidence="18" id="KW-0460">Magnesium</keyword>
<keyword evidence="11" id="KW-0443">Lipid metabolism</keyword>
<dbReference type="RefSeq" id="WP_036581173.1">
    <property type="nucleotide sequence ID" value="NZ_KK082149.1"/>
</dbReference>
<gene>
    <name evidence="20" type="ORF">BG53_00095</name>
</gene>
<comment type="subcellular location">
    <subcellularLocation>
        <location evidence="1">Cell membrane</location>
        <topology evidence="1">Multi-pass membrane protein</topology>
    </subcellularLocation>
</comment>
<feature type="transmembrane region" description="Helical" evidence="19">
    <location>
        <begin position="90"/>
        <end position="115"/>
    </location>
</feature>
<feature type="binding site" evidence="16">
    <location>
        <position position="3"/>
    </location>
    <ligand>
        <name>substrate</name>
    </ligand>
</feature>
<evidence type="ECO:0000313" key="21">
    <source>
        <dbReference type="Proteomes" id="UP000053750"/>
    </source>
</evidence>
<keyword evidence="3" id="KW-1003">Cell membrane</keyword>
<keyword evidence="12 19" id="KW-0472">Membrane</keyword>
<feature type="active site" description="Proton acceptor" evidence="15">
    <location>
        <position position="63"/>
    </location>
</feature>
<evidence type="ECO:0000256" key="12">
    <source>
        <dbReference type="ARBA" id="ARBA00023136"/>
    </source>
</evidence>
<dbReference type="GO" id="GO:0005524">
    <property type="term" value="F:ATP binding"/>
    <property type="evidence" value="ECO:0007669"/>
    <property type="project" value="UniProtKB-KW"/>
</dbReference>
<keyword evidence="9 17" id="KW-0067">ATP-binding</keyword>
<evidence type="ECO:0000313" key="20">
    <source>
        <dbReference type="EMBL" id="EXX92314.1"/>
    </source>
</evidence>
<dbReference type="OrthoDB" id="9789934at2"/>
<sequence length="121" mass="12803">MRRFFASFRYAGRGIAHALRTECNLRVHVCATAAVCLAAALLGLSRIEWAAVLGACALVITAELVNTAVERLVDLATQESHPLAESAKDTAAGAVLAAAFFAVVIGLLIFGPHVWRLLTDS</sequence>
<feature type="binding site" evidence="18">
    <location>
        <position position="22"/>
    </location>
    <ligand>
        <name>a divalent metal cation</name>
        <dbReference type="ChEBI" id="CHEBI:60240"/>
    </ligand>
</feature>
<keyword evidence="18" id="KW-0479">Metal-binding</keyword>
<evidence type="ECO:0000256" key="4">
    <source>
        <dbReference type="ARBA" id="ARBA00022516"/>
    </source>
</evidence>
<evidence type="ECO:0000256" key="17">
    <source>
        <dbReference type="PIRSR" id="PIRSR600829-3"/>
    </source>
</evidence>
<dbReference type="InterPro" id="IPR036945">
    <property type="entry name" value="DAGK_sf"/>
</dbReference>
<keyword evidence="4" id="KW-0444">Lipid biosynthesis</keyword>
<evidence type="ECO:0000256" key="19">
    <source>
        <dbReference type="SAM" id="Phobius"/>
    </source>
</evidence>
<proteinExistence type="inferred from homology"/>
<feature type="binding site" evidence="16">
    <location>
        <position position="63"/>
    </location>
    <ligand>
        <name>substrate</name>
    </ligand>
</feature>
<comment type="cofactor">
    <cofactor evidence="18">
        <name>Mg(2+)</name>
        <dbReference type="ChEBI" id="CHEBI:18420"/>
    </cofactor>
    <text evidence="18">Mn(2+), Zn(2+), Cd(2+) and Co(2+) support activity to lesser extents.</text>
</comment>
<dbReference type="InterPro" id="IPR000829">
    <property type="entry name" value="DAGK"/>
</dbReference>
<dbReference type="GO" id="GO:0046872">
    <property type="term" value="F:metal ion binding"/>
    <property type="evidence" value="ECO:0007669"/>
    <property type="project" value="UniProtKB-KW"/>
</dbReference>
<dbReference type="GO" id="GO:0016301">
    <property type="term" value="F:kinase activity"/>
    <property type="evidence" value="ECO:0007669"/>
    <property type="project" value="UniProtKB-KW"/>
</dbReference>
<dbReference type="CDD" id="cd14265">
    <property type="entry name" value="UDPK_IM_like"/>
    <property type="match status" value="1"/>
</dbReference>
<keyword evidence="21" id="KW-1185">Reference proteome</keyword>
<protein>
    <submittedName>
        <fullName evidence="20">Diacylglycerol kinase</fullName>
    </submittedName>
</protein>
<feature type="binding site" evidence="17">
    <location>
        <position position="3"/>
    </location>
    <ligand>
        <name>ATP</name>
        <dbReference type="ChEBI" id="CHEBI:30616"/>
    </ligand>
</feature>
<evidence type="ECO:0000256" key="7">
    <source>
        <dbReference type="ARBA" id="ARBA00022741"/>
    </source>
</evidence>
<comment type="caution">
    <text evidence="20">The sequence shown here is derived from an EMBL/GenBank/DDBJ whole genome shotgun (WGS) entry which is preliminary data.</text>
</comment>
<dbReference type="Pfam" id="PF01219">
    <property type="entry name" value="DAGK_prokar"/>
    <property type="match status" value="1"/>
</dbReference>
<dbReference type="Gene3D" id="1.10.287.3610">
    <property type="match status" value="1"/>
</dbReference>
<evidence type="ECO:0000256" key="6">
    <source>
        <dbReference type="ARBA" id="ARBA00022692"/>
    </source>
</evidence>
<feature type="binding site" evidence="17">
    <location>
        <begin position="88"/>
        <end position="89"/>
    </location>
    <ligand>
        <name>ATP</name>
        <dbReference type="ChEBI" id="CHEBI:30616"/>
    </ligand>
</feature>
<keyword evidence="10 19" id="KW-1133">Transmembrane helix</keyword>